<feature type="domain" description="DJ-1/PfpI" evidence="1">
    <location>
        <begin position="62"/>
        <end position="224"/>
    </location>
</feature>
<organism evidence="2 3">
    <name type="scientific">Achromobacter ruhlandii</name>
    <dbReference type="NCBI Taxonomy" id="72557"/>
    <lineage>
        <taxon>Bacteria</taxon>
        <taxon>Pseudomonadati</taxon>
        <taxon>Pseudomonadota</taxon>
        <taxon>Betaproteobacteria</taxon>
        <taxon>Burkholderiales</taxon>
        <taxon>Alcaligenaceae</taxon>
        <taxon>Achromobacter</taxon>
    </lineage>
</organism>
<dbReference type="PANTHER" id="PTHR43130:SF2">
    <property type="entry name" value="DJ-1_PFPI DOMAIN-CONTAINING PROTEIN"/>
    <property type="match status" value="1"/>
</dbReference>
<dbReference type="EMBL" id="CADILE010000006">
    <property type="protein sequence ID" value="CAB3864617.1"/>
    <property type="molecule type" value="Genomic_DNA"/>
</dbReference>
<dbReference type="InterPro" id="IPR052158">
    <property type="entry name" value="INH-QAR"/>
</dbReference>
<dbReference type="SUPFAM" id="SSF52317">
    <property type="entry name" value="Class I glutamine amidotransferase-like"/>
    <property type="match status" value="1"/>
</dbReference>
<dbReference type="Gene3D" id="3.40.50.880">
    <property type="match status" value="1"/>
</dbReference>
<dbReference type="Pfam" id="PF01965">
    <property type="entry name" value="DJ-1_PfpI"/>
    <property type="match status" value="1"/>
</dbReference>
<dbReference type="GO" id="GO:0006355">
    <property type="term" value="P:regulation of DNA-templated transcription"/>
    <property type="evidence" value="ECO:0007669"/>
    <property type="project" value="TreeGrafter"/>
</dbReference>
<protein>
    <recommendedName>
        <fullName evidence="1">DJ-1/PfpI domain-containing protein</fullName>
    </recommendedName>
</protein>
<evidence type="ECO:0000313" key="3">
    <source>
        <dbReference type="Proteomes" id="UP000494122"/>
    </source>
</evidence>
<dbReference type="AlphaFoldDB" id="A0A2M9H2X9"/>
<accession>A0A2M9H2X9</accession>
<reference evidence="2 3" key="1">
    <citation type="submission" date="2020-04" db="EMBL/GenBank/DDBJ databases">
        <authorList>
            <person name="De Canck E."/>
        </authorList>
    </citation>
    <scope>NUCLEOTIDE SEQUENCE [LARGE SCALE GENOMIC DNA]</scope>
    <source>
        <strain evidence="2 3">LMG 3328</strain>
    </source>
</reference>
<sequence>MSGKGRRSVLWCALACVPVVIATLVWRDPGGVPAPQSSPQAGQALPGPRLSADPSHRPVVAVIAHNANTELADFVVPYAVLKRAGGADVWALGLEPGPVRFFPALRARPDADIAAFDQRYPDGADYVIVPAVHDDDDPRLLAWVAGQARKGAVVIGICDGVWVLARAGLLEGREAVSHWYSRGALADGFPGVRWRQDRRYVADGNVVTTTGVSASIPVSLALVQALAGPSRAQSLARELGEGDWGGPHPGEGFRLGPRHLYTAAANAVAFWRHETLVARLAPGADDLYLALAADAFARSYRTSIVGRTGDAGPVTLASGLVYLPDDGADAGEASLPWLAEKPVAEGEPRAALARMLDLLQDRYGQATADFVALQLEYPRPKR</sequence>
<proteinExistence type="predicted"/>
<dbReference type="Proteomes" id="UP000494122">
    <property type="component" value="Unassembled WGS sequence"/>
</dbReference>
<dbReference type="InterPro" id="IPR029062">
    <property type="entry name" value="Class_I_gatase-like"/>
</dbReference>
<gene>
    <name evidence="2" type="ORF">LMG3328_02462</name>
</gene>
<evidence type="ECO:0000313" key="2">
    <source>
        <dbReference type="EMBL" id="CAB3864617.1"/>
    </source>
</evidence>
<name>A0A2M9H2X9_9BURK</name>
<dbReference type="InterPro" id="IPR002818">
    <property type="entry name" value="DJ-1/PfpI"/>
</dbReference>
<evidence type="ECO:0000259" key="1">
    <source>
        <dbReference type="Pfam" id="PF01965"/>
    </source>
</evidence>
<dbReference type="PANTHER" id="PTHR43130">
    <property type="entry name" value="ARAC-FAMILY TRANSCRIPTIONAL REGULATOR"/>
    <property type="match status" value="1"/>
</dbReference>